<evidence type="ECO:0000313" key="3">
    <source>
        <dbReference type="Proteomes" id="UP000824099"/>
    </source>
</evidence>
<evidence type="ECO:0000256" key="1">
    <source>
        <dbReference type="SAM" id="Phobius"/>
    </source>
</evidence>
<protein>
    <submittedName>
        <fullName evidence="2">Uncharacterized protein</fullName>
    </submittedName>
</protein>
<name>A0A9D1MPV5_9FIRM</name>
<keyword evidence="1" id="KW-0812">Transmembrane</keyword>
<feature type="transmembrane region" description="Helical" evidence="1">
    <location>
        <begin position="20"/>
        <end position="37"/>
    </location>
</feature>
<organism evidence="2 3">
    <name type="scientific">Candidatus Avacidaminococcus intestinavium</name>
    <dbReference type="NCBI Taxonomy" id="2840684"/>
    <lineage>
        <taxon>Bacteria</taxon>
        <taxon>Bacillati</taxon>
        <taxon>Bacillota</taxon>
        <taxon>Negativicutes</taxon>
        <taxon>Acidaminococcales</taxon>
        <taxon>Acidaminococcaceae</taxon>
        <taxon>Acidaminococcaceae incertae sedis</taxon>
        <taxon>Candidatus Avacidaminococcus</taxon>
    </lineage>
</organism>
<dbReference type="AlphaFoldDB" id="A0A9D1MPV5"/>
<dbReference type="EMBL" id="DVNI01000051">
    <property type="protein sequence ID" value="HIU64083.1"/>
    <property type="molecule type" value="Genomic_DNA"/>
</dbReference>
<feature type="transmembrane region" description="Helical" evidence="1">
    <location>
        <begin position="72"/>
        <end position="96"/>
    </location>
</feature>
<reference evidence="2" key="1">
    <citation type="submission" date="2020-10" db="EMBL/GenBank/DDBJ databases">
        <authorList>
            <person name="Gilroy R."/>
        </authorList>
    </citation>
    <scope>NUCLEOTIDE SEQUENCE</scope>
    <source>
        <strain evidence="2">CHK160-1198</strain>
    </source>
</reference>
<keyword evidence="1" id="KW-1133">Transmembrane helix</keyword>
<dbReference type="Proteomes" id="UP000824099">
    <property type="component" value="Unassembled WGS sequence"/>
</dbReference>
<reference evidence="2" key="2">
    <citation type="journal article" date="2021" name="PeerJ">
        <title>Extensive microbial diversity within the chicken gut microbiome revealed by metagenomics and culture.</title>
        <authorList>
            <person name="Gilroy R."/>
            <person name="Ravi A."/>
            <person name="Getino M."/>
            <person name="Pursley I."/>
            <person name="Horton D.L."/>
            <person name="Alikhan N.F."/>
            <person name="Baker D."/>
            <person name="Gharbi K."/>
            <person name="Hall N."/>
            <person name="Watson M."/>
            <person name="Adriaenssens E.M."/>
            <person name="Foster-Nyarko E."/>
            <person name="Jarju S."/>
            <person name="Secka A."/>
            <person name="Antonio M."/>
            <person name="Oren A."/>
            <person name="Chaudhuri R.R."/>
            <person name="La Ragione R."/>
            <person name="Hildebrand F."/>
            <person name="Pallen M.J."/>
        </authorList>
    </citation>
    <scope>NUCLEOTIDE SEQUENCE</scope>
    <source>
        <strain evidence="2">CHK160-1198</strain>
    </source>
</reference>
<comment type="caution">
    <text evidence="2">The sequence shown here is derived from an EMBL/GenBank/DDBJ whole genome shotgun (WGS) entry which is preliminary data.</text>
</comment>
<proteinExistence type="predicted"/>
<keyword evidence="1" id="KW-0472">Membrane</keyword>
<evidence type="ECO:0000313" key="2">
    <source>
        <dbReference type="EMBL" id="HIU64083.1"/>
    </source>
</evidence>
<accession>A0A9D1MPV5</accession>
<gene>
    <name evidence="2" type="ORF">IAB06_03455</name>
</gene>
<sequence>MVMIMDFFMLSGVLDRQTFIKRFCVVLLAHALVVYSFSWGLALLSWAALFVTTFSMLSLIMRRCRDMGLSSFLTLLVMAVCAIPLLNLFVATWLAIAKGK</sequence>